<sequence length="163" mass="18111">MVALVYKTYSIRSDPCEKAGCFDWFWHNRPVFVRTPKLRAGIKVTCVYDANRERIKTMPATVAAVSPAELEKRLAGGMIDLVLETATQQAVTALAPGILQYPDIVVFSTTAFCQYLPKPLNYSNKAVIFFNSSRILIPWGQWLSHLPHSTHLDAGAANLLCIA</sequence>
<organism evidence="1 2">
    <name type="scientific">Sporomusa termitida</name>
    <dbReference type="NCBI Taxonomy" id="2377"/>
    <lineage>
        <taxon>Bacteria</taxon>
        <taxon>Bacillati</taxon>
        <taxon>Bacillota</taxon>
        <taxon>Negativicutes</taxon>
        <taxon>Selenomonadales</taxon>
        <taxon>Sporomusaceae</taxon>
        <taxon>Sporomusa</taxon>
    </lineage>
</organism>
<gene>
    <name evidence="1" type="ORF">SPTER_29340</name>
</gene>
<evidence type="ECO:0000313" key="2">
    <source>
        <dbReference type="Proteomes" id="UP000320776"/>
    </source>
</evidence>
<accession>A0A517DW25</accession>
<dbReference type="KEGG" id="sted:SPTER_29340"/>
<name>A0A517DW25_9FIRM</name>
<keyword evidence="2" id="KW-1185">Reference proteome</keyword>
<proteinExistence type="predicted"/>
<dbReference type="AlphaFoldDB" id="A0A517DW25"/>
<reference evidence="1 2" key="1">
    <citation type="submission" date="2019-02" db="EMBL/GenBank/DDBJ databases">
        <title>Closed genome of Sporomusa termitida DSM 4440.</title>
        <authorList>
            <person name="Poehlein A."/>
            <person name="Daniel R."/>
        </authorList>
    </citation>
    <scope>NUCLEOTIDE SEQUENCE [LARGE SCALE GENOMIC DNA]</scope>
    <source>
        <strain evidence="1 2">DSM 4440</strain>
    </source>
</reference>
<dbReference type="Proteomes" id="UP000320776">
    <property type="component" value="Chromosome"/>
</dbReference>
<dbReference type="Gene3D" id="3.40.50.720">
    <property type="entry name" value="NAD(P)-binding Rossmann-like Domain"/>
    <property type="match status" value="1"/>
</dbReference>
<dbReference type="EMBL" id="CP036259">
    <property type="protein sequence ID" value="QDR81548.1"/>
    <property type="molecule type" value="Genomic_DNA"/>
</dbReference>
<protein>
    <submittedName>
        <fullName evidence="1">Uncharacterized protein</fullName>
    </submittedName>
</protein>
<evidence type="ECO:0000313" key="1">
    <source>
        <dbReference type="EMBL" id="QDR81548.1"/>
    </source>
</evidence>